<evidence type="ECO:0000313" key="10">
    <source>
        <dbReference type="Proteomes" id="UP000192391"/>
    </source>
</evidence>
<dbReference type="EMBL" id="CP019962">
    <property type="protein sequence ID" value="ARD66151.1"/>
    <property type="molecule type" value="Genomic_DNA"/>
</dbReference>
<keyword evidence="5" id="KW-0233">DNA recombination</keyword>
<dbReference type="PROSITE" id="PS51898">
    <property type="entry name" value="TYR_RECOMBINASE"/>
    <property type="match status" value="1"/>
</dbReference>
<dbReference type="SUPFAM" id="SSF56349">
    <property type="entry name" value="DNA breaking-rejoining enzymes"/>
    <property type="match status" value="1"/>
</dbReference>
<dbReference type="KEGG" id="elim:B2M23_11615"/>
<comment type="function">
    <text evidence="1">Site-specific tyrosine recombinase, which acts by catalyzing the cutting and rejoining of the recombining DNA molecules.</text>
</comment>
<comment type="similarity">
    <text evidence="2">Belongs to the 'phage' integrase family.</text>
</comment>
<dbReference type="InterPro" id="IPR010998">
    <property type="entry name" value="Integrase_recombinase_N"/>
</dbReference>
<feature type="domain" description="Core-binding (CB)" evidence="8">
    <location>
        <begin position="5"/>
        <end position="84"/>
    </location>
</feature>
<evidence type="ECO:0000256" key="4">
    <source>
        <dbReference type="ARBA" id="ARBA00023125"/>
    </source>
</evidence>
<name>A0AAC9QV46_EUBLI</name>
<reference evidence="10" key="1">
    <citation type="journal article" date="2017" name="Sci. Rep.">
        <title>Determination of the Genome and Primary Transcriptome of Syngas Fermenting Eubacterium limosum ATCC 8486.</title>
        <authorList>
            <person name="Song Y."/>
            <person name="Shin J."/>
            <person name="Jeong Y."/>
            <person name="Jin S."/>
            <person name="Lee J.K."/>
            <person name="Kim D.R."/>
            <person name="Kim S.C."/>
            <person name="Cho S."/>
            <person name="Cho B.K."/>
        </authorList>
    </citation>
    <scope>NUCLEOTIDE SEQUENCE [LARGE SCALE GENOMIC DNA]</scope>
    <source>
        <strain evidence="10">ATCC 8486</strain>
    </source>
</reference>
<dbReference type="InterPro" id="IPR011010">
    <property type="entry name" value="DNA_brk_join_enz"/>
</dbReference>
<evidence type="ECO:0000259" key="7">
    <source>
        <dbReference type="PROSITE" id="PS51898"/>
    </source>
</evidence>
<evidence type="ECO:0000313" key="9">
    <source>
        <dbReference type="EMBL" id="ARD66151.1"/>
    </source>
</evidence>
<proteinExistence type="inferred from homology"/>
<dbReference type="RefSeq" id="WP_038352244.1">
    <property type="nucleotide sequence ID" value="NZ_CP019962.1"/>
</dbReference>
<evidence type="ECO:0000256" key="2">
    <source>
        <dbReference type="ARBA" id="ARBA00008857"/>
    </source>
</evidence>
<dbReference type="AlphaFoldDB" id="A0AAC9QV46"/>
<dbReference type="InterPro" id="IPR050090">
    <property type="entry name" value="Tyrosine_recombinase_XerCD"/>
</dbReference>
<organism evidence="9 10">
    <name type="scientific">Eubacterium limosum</name>
    <dbReference type="NCBI Taxonomy" id="1736"/>
    <lineage>
        <taxon>Bacteria</taxon>
        <taxon>Bacillati</taxon>
        <taxon>Bacillota</taxon>
        <taxon>Clostridia</taxon>
        <taxon>Eubacteriales</taxon>
        <taxon>Eubacteriaceae</taxon>
        <taxon>Eubacterium</taxon>
    </lineage>
</organism>
<protein>
    <submittedName>
        <fullName evidence="9">Site-specific integrase</fullName>
    </submittedName>
</protein>
<dbReference type="Gene3D" id="1.10.150.130">
    <property type="match status" value="1"/>
</dbReference>
<evidence type="ECO:0000259" key="8">
    <source>
        <dbReference type="PROSITE" id="PS51900"/>
    </source>
</evidence>
<dbReference type="Pfam" id="PF14659">
    <property type="entry name" value="Phage_int_SAM_3"/>
    <property type="match status" value="1"/>
</dbReference>
<evidence type="ECO:0000256" key="3">
    <source>
        <dbReference type="ARBA" id="ARBA00022908"/>
    </source>
</evidence>
<dbReference type="GO" id="GO:0003677">
    <property type="term" value="F:DNA binding"/>
    <property type="evidence" value="ECO:0007669"/>
    <property type="project" value="UniProtKB-UniRule"/>
</dbReference>
<dbReference type="Proteomes" id="UP000192391">
    <property type="component" value="Chromosome"/>
</dbReference>
<dbReference type="PROSITE" id="PS51900">
    <property type="entry name" value="CB"/>
    <property type="match status" value="1"/>
</dbReference>
<evidence type="ECO:0000256" key="5">
    <source>
        <dbReference type="ARBA" id="ARBA00023172"/>
    </source>
</evidence>
<dbReference type="GO" id="GO:0015074">
    <property type="term" value="P:DNA integration"/>
    <property type="evidence" value="ECO:0007669"/>
    <property type="project" value="UniProtKB-KW"/>
</dbReference>
<feature type="domain" description="Tyr recombinase" evidence="7">
    <location>
        <begin position="103"/>
        <end position="301"/>
    </location>
</feature>
<dbReference type="GO" id="GO:0006310">
    <property type="term" value="P:DNA recombination"/>
    <property type="evidence" value="ECO:0007669"/>
    <property type="project" value="UniProtKB-KW"/>
</dbReference>
<keyword evidence="4 6" id="KW-0238">DNA-binding</keyword>
<gene>
    <name evidence="9" type="ORF">B2M23_11615</name>
</gene>
<dbReference type="PANTHER" id="PTHR30349:SF41">
    <property type="entry name" value="INTEGRASE_RECOMBINASE PROTEIN MJ0367-RELATED"/>
    <property type="match status" value="1"/>
</dbReference>
<dbReference type="PANTHER" id="PTHR30349">
    <property type="entry name" value="PHAGE INTEGRASE-RELATED"/>
    <property type="match status" value="1"/>
</dbReference>
<dbReference type="InterPro" id="IPR013762">
    <property type="entry name" value="Integrase-like_cat_sf"/>
</dbReference>
<dbReference type="Pfam" id="PF00589">
    <property type="entry name" value="Phage_integrase"/>
    <property type="match status" value="1"/>
</dbReference>
<accession>A0AAC9QV46</accession>
<dbReference type="InterPro" id="IPR004107">
    <property type="entry name" value="Integrase_SAM-like_N"/>
</dbReference>
<keyword evidence="3" id="KW-0229">DNA integration</keyword>
<dbReference type="Gene3D" id="1.10.443.10">
    <property type="entry name" value="Intergrase catalytic core"/>
    <property type="match status" value="1"/>
</dbReference>
<evidence type="ECO:0000256" key="6">
    <source>
        <dbReference type="PROSITE-ProRule" id="PRU01248"/>
    </source>
</evidence>
<dbReference type="CDD" id="cd01189">
    <property type="entry name" value="INT_ICEBs1_C_like"/>
    <property type="match status" value="1"/>
</dbReference>
<evidence type="ECO:0000256" key="1">
    <source>
        <dbReference type="ARBA" id="ARBA00003283"/>
    </source>
</evidence>
<sequence>MKAEMTLAEWIGKRQQSVRLTSLKTYESYERAHIIPFLGSQRLASISNQHMMEFREHLKRKEKLAPKTIRDIQGHLIKILKDAKSHGYIEAVPEAAKAVLKTSEKPILSQSEQKILCETLKKDLNAKSMAVLLSVGAGLRLGEVMGLNVGDVDLEAGVLRVRYSRQRVKTAEEDKTSVIKTALKTGKSRRDIPLNEPLKEILKEYLKHSTQKDIQKPLISWKEKRPIDARTIQYYFTELKKSHQLDPSVTFHSLRHSFATRALEAGVDMQALSELMGHSSVAFTLSCYGHCATEHKRAQMEKMAQCW</sequence>
<dbReference type="InterPro" id="IPR002104">
    <property type="entry name" value="Integrase_catalytic"/>
</dbReference>
<dbReference type="InterPro" id="IPR044068">
    <property type="entry name" value="CB"/>
</dbReference>